<organism evidence="2">
    <name type="scientific">Trypanosoma vivax (strain Y486)</name>
    <dbReference type="NCBI Taxonomy" id="1055687"/>
    <lineage>
        <taxon>Eukaryota</taxon>
        <taxon>Discoba</taxon>
        <taxon>Euglenozoa</taxon>
        <taxon>Kinetoplastea</taxon>
        <taxon>Metakinetoplastina</taxon>
        <taxon>Trypanosomatida</taxon>
        <taxon>Trypanosomatidae</taxon>
        <taxon>Trypanosoma</taxon>
        <taxon>Duttonella</taxon>
    </lineage>
</organism>
<feature type="transmembrane region" description="Helical" evidence="1">
    <location>
        <begin position="150"/>
        <end position="170"/>
    </location>
</feature>
<dbReference type="VEuPathDB" id="TriTrypDB:TvY486_0601780"/>
<keyword evidence="1" id="KW-1133">Transmembrane helix</keyword>
<reference evidence="2" key="1">
    <citation type="journal article" date="2012" name="Proc. Natl. Acad. Sci. U.S.A.">
        <title>Antigenic diversity is generated by distinct evolutionary mechanisms in African trypanosome species.</title>
        <authorList>
            <person name="Jackson A.P."/>
            <person name="Berry A."/>
            <person name="Aslett M."/>
            <person name="Allison H.C."/>
            <person name="Burton P."/>
            <person name="Vavrova-Anderson J."/>
            <person name="Brown R."/>
            <person name="Browne H."/>
            <person name="Corton N."/>
            <person name="Hauser H."/>
            <person name="Gamble J."/>
            <person name="Gilderthorp R."/>
            <person name="Marcello L."/>
            <person name="McQuillan J."/>
            <person name="Otto T.D."/>
            <person name="Quail M.A."/>
            <person name="Sanders M.J."/>
            <person name="van Tonder A."/>
            <person name="Ginger M.L."/>
            <person name="Field M.C."/>
            <person name="Barry J.D."/>
            <person name="Hertz-Fowler C."/>
            <person name="Berriman M."/>
        </authorList>
    </citation>
    <scope>NUCLEOTIDE SEQUENCE</scope>
    <source>
        <strain evidence="2">Y486</strain>
    </source>
</reference>
<sequence>MQMKHINVGNQYAVTRFRTRYLHFYLVTCLLALSAVNALSAYALGSVSVAGSVAVPPEAIRFIDVQVIDGISGVVVRSAPLDDTQTFSFYGLPATVKGVQLFLRFPGRRFQLNTTASVLSVPIPKEGNPRHLLLTVAVEKVDAHPPDSQVHGSLTTAIVVMSTLVFAAIWRHRLLSILQLPSIKPLRPRRLILTKKK</sequence>
<dbReference type="EMBL" id="HE573022">
    <property type="protein sequence ID" value="CCC48387.1"/>
    <property type="molecule type" value="Genomic_DNA"/>
</dbReference>
<feature type="transmembrane region" description="Helical" evidence="1">
    <location>
        <begin position="21"/>
        <end position="44"/>
    </location>
</feature>
<evidence type="ECO:0000313" key="2">
    <source>
        <dbReference type="EMBL" id="CCC48387.1"/>
    </source>
</evidence>
<gene>
    <name evidence="2" type="ORF">TVY486_0601780</name>
</gene>
<accession>G0TWP9</accession>
<keyword evidence="1" id="KW-0472">Membrane</keyword>
<evidence type="ECO:0000256" key="1">
    <source>
        <dbReference type="SAM" id="Phobius"/>
    </source>
</evidence>
<dbReference type="AlphaFoldDB" id="G0TWP9"/>
<proteinExistence type="predicted"/>
<protein>
    <submittedName>
        <fullName evidence="2">Uncharacterized protein</fullName>
    </submittedName>
</protein>
<name>G0TWP9_TRYVY</name>
<keyword evidence="1" id="KW-0812">Transmembrane</keyword>